<dbReference type="GO" id="GO:0005634">
    <property type="term" value="C:nucleus"/>
    <property type="evidence" value="ECO:0007669"/>
    <property type="project" value="UniProtKB-SubCell"/>
</dbReference>
<sequence length="107" mass="11954">VAARAPRKALGSGQANVSSSPTSRKAENKYAGGNPVCVRPTPSWQKGIGEFFRQTPNRREKENHNLEEEPGCKYVLCLLVLQNRKNLKMIKCELILDLQADLVLPEH</sequence>
<evidence type="ECO:0000313" key="12">
    <source>
        <dbReference type="EMBL" id="ETE66567.1"/>
    </source>
</evidence>
<dbReference type="GO" id="GO:0006281">
    <property type="term" value="P:DNA repair"/>
    <property type="evidence" value="ECO:0007669"/>
    <property type="project" value="UniProtKB-KW"/>
</dbReference>
<evidence type="ECO:0000256" key="1">
    <source>
        <dbReference type="ARBA" id="ARBA00004123"/>
    </source>
</evidence>
<keyword evidence="4" id="KW-0963">Cytoplasm</keyword>
<dbReference type="GO" id="GO:0019985">
    <property type="term" value="P:translesion synthesis"/>
    <property type="evidence" value="ECO:0007669"/>
    <property type="project" value="TreeGrafter"/>
</dbReference>
<evidence type="ECO:0000256" key="8">
    <source>
        <dbReference type="ARBA" id="ARBA00030014"/>
    </source>
</evidence>
<dbReference type="Pfam" id="PF15715">
    <property type="entry name" value="PAF"/>
    <property type="match status" value="1"/>
</dbReference>
<feature type="non-terminal residue" evidence="12">
    <location>
        <position position="1"/>
    </location>
</feature>
<protein>
    <recommendedName>
        <fullName evidence="3">PCNA-associated factor</fullName>
    </recommendedName>
    <alternativeName>
        <fullName evidence="8">PCNA-associated factor of 15 kDa</fullName>
    </alternativeName>
    <alternativeName>
        <fullName evidence="9">PCNA-clamp-associated factor</fullName>
    </alternativeName>
</protein>
<dbReference type="InterPro" id="IPR031444">
    <property type="entry name" value="PCNA-AF_dom"/>
</dbReference>
<gene>
    <name evidence="12" type="primary">PAF</name>
    <name evidence="12" type="ORF">L345_07648</name>
</gene>
<feature type="non-terminal residue" evidence="12">
    <location>
        <position position="107"/>
    </location>
</feature>
<evidence type="ECO:0000313" key="13">
    <source>
        <dbReference type="Proteomes" id="UP000018936"/>
    </source>
</evidence>
<evidence type="ECO:0000256" key="7">
    <source>
        <dbReference type="ARBA" id="ARBA00023242"/>
    </source>
</evidence>
<reference evidence="12 13" key="1">
    <citation type="journal article" date="2013" name="Proc. Natl. Acad. Sci. U.S.A.">
        <title>The king cobra genome reveals dynamic gene evolution and adaptation in the snake venom system.</title>
        <authorList>
            <person name="Vonk F.J."/>
            <person name="Casewell N.R."/>
            <person name="Henkel C.V."/>
            <person name="Heimberg A.M."/>
            <person name="Jansen H.J."/>
            <person name="McCleary R.J."/>
            <person name="Kerkkamp H.M."/>
            <person name="Vos R.A."/>
            <person name="Guerreiro I."/>
            <person name="Calvete J.J."/>
            <person name="Wuster W."/>
            <person name="Woods A.E."/>
            <person name="Logan J.M."/>
            <person name="Harrison R.A."/>
            <person name="Castoe T.A."/>
            <person name="de Koning A.P."/>
            <person name="Pollock D.D."/>
            <person name="Yandell M."/>
            <person name="Calderon D."/>
            <person name="Renjifo C."/>
            <person name="Currier R.B."/>
            <person name="Salgado D."/>
            <person name="Pla D."/>
            <person name="Sanz L."/>
            <person name="Hyder A.S."/>
            <person name="Ribeiro J.M."/>
            <person name="Arntzen J.W."/>
            <person name="van den Thillart G.E."/>
            <person name="Boetzer M."/>
            <person name="Pirovano W."/>
            <person name="Dirks R.P."/>
            <person name="Spaink H.P."/>
            <person name="Duboule D."/>
            <person name="McGlinn E."/>
            <person name="Kini R.M."/>
            <person name="Richardson M.K."/>
        </authorList>
    </citation>
    <scope>NUCLEOTIDE SEQUENCE</scope>
    <source>
        <tissue evidence="12">Blood</tissue>
    </source>
</reference>
<proteinExistence type="predicted"/>
<dbReference type="PANTHER" id="PTHR15679:SF8">
    <property type="entry name" value="PCNA-ASSOCIATED FACTOR"/>
    <property type="match status" value="1"/>
</dbReference>
<keyword evidence="13" id="KW-1185">Reference proteome</keyword>
<comment type="subcellular location">
    <subcellularLocation>
        <location evidence="2">Cytoplasm</location>
        <location evidence="2">Perinuclear region</location>
    </subcellularLocation>
    <subcellularLocation>
        <location evidence="1">Nucleus</location>
    </subcellularLocation>
</comment>
<name>V8NYB0_OPHHA</name>
<evidence type="ECO:0000256" key="10">
    <source>
        <dbReference type="SAM" id="MobiDB-lite"/>
    </source>
</evidence>
<dbReference type="GO" id="GO:0051726">
    <property type="term" value="P:regulation of cell cycle"/>
    <property type="evidence" value="ECO:0007669"/>
    <property type="project" value="InterPro"/>
</dbReference>
<evidence type="ECO:0000256" key="9">
    <source>
        <dbReference type="ARBA" id="ARBA00031186"/>
    </source>
</evidence>
<organism evidence="12 13">
    <name type="scientific">Ophiophagus hannah</name>
    <name type="common">King cobra</name>
    <name type="synonym">Naja hannah</name>
    <dbReference type="NCBI Taxonomy" id="8665"/>
    <lineage>
        <taxon>Eukaryota</taxon>
        <taxon>Metazoa</taxon>
        <taxon>Chordata</taxon>
        <taxon>Craniata</taxon>
        <taxon>Vertebrata</taxon>
        <taxon>Euteleostomi</taxon>
        <taxon>Lepidosauria</taxon>
        <taxon>Squamata</taxon>
        <taxon>Bifurcata</taxon>
        <taxon>Unidentata</taxon>
        <taxon>Episquamata</taxon>
        <taxon>Toxicofera</taxon>
        <taxon>Serpentes</taxon>
        <taxon>Colubroidea</taxon>
        <taxon>Elapidae</taxon>
        <taxon>Elapinae</taxon>
        <taxon>Ophiophagus</taxon>
    </lineage>
</organism>
<dbReference type="OrthoDB" id="7479084at2759"/>
<evidence type="ECO:0000256" key="4">
    <source>
        <dbReference type="ARBA" id="ARBA00022490"/>
    </source>
</evidence>
<evidence type="ECO:0000259" key="11">
    <source>
        <dbReference type="Pfam" id="PF15715"/>
    </source>
</evidence>
<dbReference type="GO" id="GO:0048471">
    <property type="term" value="C:perinuclear region of cytoplasm"/>
    <property type="evidence" value="ECO:0007669"/>
    <property type="project" value="UniProtKB-SubCell"/>
</dbReference>
<dbReference type="AlphaFoldDB" id="V8NYB0"/>
<dbReference type="InterPro" id="IPR040444">
    <property type="entry name" value="PCNA-AF"/>
</dbReference>
<feature type="compositionally biased region" description="Polar residues" evidence="10">
    <location>
        <begin position="13"/>
        <end position="23"/>
    </location>
</feature>
<dbReference type="Proteomes" id="UP000018936">
    <property type="component" value="Unassembled WGS sequence"/>
</dbReference>
<keyword evidence="6" id="KW-0234">DNA repair</keyword>
<dbReference type="GO" id="GO:0003682">
    <property type="term" value="F:chromatin binding"/>
    <property type="evidence" value="ECO:0007669"/>
    <property type="project" value="TreeGrafter"/>
</dbReference>
<dbReference type="EMBL" id="AZIM01001531">
    <property type="protein sequence ID" value="ETE66567.1"/>
    <property type="molecule type" value="Genomic_DNA"/>
</dbReference>
<dbReference type="PANTHER" id="PTHR15679">
    <property type="entry name" value="PCNA-ASSOCIATED FACTOR"/>
    <property type="match status" value="1"/>
</dbReference>
<keyword evidence="5" id="KW-0227">DNA damage</keyword>
<feature type="domain" description="PCNA-associated factor histone-like" evidence="11">
    <location>
        <begin position="1"/>
        <end position="72"/>
    </location>
</feature>
<comment type="caution">
    <text evidence="12">The sequence shown here is derived from an EMBL/GenBank/DDBJ whole genome shotgun (WGS) entry which is preliminary data.</text>
</comment>
<keyword evidence="7" id="KW-0539">Nucleus</keyword>
<accession>V8NYB0</accession>
<evidence type="ECO:0000256" key="3">
    <source>
        <dbReference type="ARBA" id="ARBA00013777"/>
    </source>
</evidence>
<evidence type="ECO:0000256" key="6">
    <source>
        <dbReference type="ARBA" id="ARBA00023204"/>
    </source>
</evidence>
<feature type="region of interest" description="Disordered" evidence="10">
    <location>
        <begin position="1"/>
        <end position="34"/>
    </location>
</feature>
<evidence type="ECO:0000256" key="5">
    <source>
        <dbReference type="ARBA" id="ARBA00022763"/>
    </source>
</evidence>
<evidence type="ECO:0000256" key="2">
    <source>
        <dbReference type="ARBA" id="ARBA00004556"/>
    </source>
</evidence>